<dbReference type="InterPro" id="IPR036513">
    <property type="entry name" value="STAS_dom_sf"/>
</dbReference>
<dbReference type="NCBIfam" id="TIGR00056">
    <property type="entry name" value="MlaE family lipid ABC transporter permease subunit"/>
    <property type="match status" value="1"/>
</dbReference>
<keyword evidence="1" id="KW-1133">Transmembrane helix</keyword>
<dbReference type="EMBL" id="CP138858">
    <property type="protein sequence ID" value="WPJ96383.1"/>
    <property type="molecule type" value="Genomic_DNA"/>
</dbReference>
<evidence type="ECO:0000313" key="3">
    <source>
        <dbReference type="Proteomes" id="UP001324993"/>
    </source>
</evidence>
<feature type="transmembrane region" description="Helical" evidence="1">
    <location>
        <begin position="265"/>
        <end position="295"/>
    </location>
</feature>
<feature type="transmembrane region" description="Helical" evidence="1">
    <location>
        <begin position="350"/>
        <end position="376"/>
    </location>
</feature>
<keyword evidence="1" id="KW-0812">Transmembrane</keyword>
<feature type="transmembrane region" description="Helical" evidence="1">
    <location>
        <begin position="170"/>
        <end position="193"/>
    </location>
</feature>
<evidence type="ECO:0000256" key="1">
    <source>
        <dbReference type="RuleBase" id="RU362044"/>
    </source>
</evidence>
<proteinExistence type="inferred from homology"/>
<accession>A0ABZ0RMQ2</accession>
<dbReference type="Proteomes" id="UP001324993">
    <property type="component" value="Chromosome"/>
</dbReference>
<dbReference type="SUPFAM" id="SSF52091">
    <property type="entry name" value="SpoIIaa-like"/>
    <property type="match status" value="1"/>
</dbReference>
<protein>
    <submittedName>
        <fullName evidence="2">ABC transporter permease</fullName>
    </submittedName>
</protein>
<dbReference type="Pfam" id="PF02405">
    <property type="entry name" value="MlaE"/>
    <property type="match status" value="1"/>
</dbReference>
<gene>
    <name evidence="2" type="ORF">SH580_01540</name>
</gene>
<dbReference type="RefSeq" id="WP_319833242.1">
    <property type="nucleotide sequence ID" value="NZ_CP138858.1"/>
</dbReference>
<keyword evidence="3" id="KW-1185">Reference proteome</keyword>
<dbReference type="InterPro" id="IPR030802">
    <property type="entry name" value="Permease_MalE"/>
</dbReference>
<dbReference type="PANTHER" id="PTHR30188:SF3">
    <property type="entry name" value="ABC TRANSPORTER PERMEASE"/>
    <property type="match status" value="1"/>
</dbReference>
<keyword evidence="1" id="KW-0472">Membrane</keyword>
<reference evidence="2 3" key="1">
    <citation type="submission" date="2023-11" db="EMBL/GenBank/DDBJ databases">
        <title>Coraliomargarita sp. nov., isolated from marine algae.</title>
        <authorList>
            <person name="Lee J.K."/>
            <person name="Baek J.H."/>
            <person name="Kim J.M."/>
            <person name="Choi D.G."/>
            <person name="Jeon C.O."/>
        </authorList>
    </citation>
    <scope>NUCLEOTIDE SEQUENCE [LARGE SCALE GENOMIC DNA]</scope>
    <source>
        <strain evidence="2 3">J2-16</strain>
    </source>
</reference>
<organism evidence="2 3">
    <name type="scientific">Coraliomargarita algicola</name>
    <dbReference type="NCBI Taxonomy" id="3092156"/>
    <lineage>
        <taxon>Bacteria</taxon>
        <taxon>Pseudomonadati</taxon>
        <taxon>Verrucomicrobiota</taxon>
        <taxon>Opitutia</taxon>
        <taxon>Puniceicoccales</taxon>
        <taxon>Coraliomargaritaceae</taxon>
        <taxon>Coraliomargarita</taxon>
    </lineage>
</organism>
<comment type="similarity">
    <text evidence="1">Belongs to the MlaE permease family.</text>
</comment>
<name>A0ABZ0RMQ2_9BACT</name>
<sequence length="378" mass="40502">MSDTTHKADWGTRRNKGTFVVHFSGSWVIGQSKPSAETLYLDIKSEPNLTTLHLEADHLTGWDSSLLVAVRQLCDWAEAQGLRTRLDGMPAGVQNLIQLSRAVPENKQLSAESTDHFFSRVGERSLAAYGGLNNYFEFLGLLLIDLFAFLRGKGRIRAKDFLLTLQSTGAQAVPIVSLLSFLTGLIIAFIGVIQLQKFAADIYVADLVGLATTRELGAVMTGVIMAGRTGASFAAQIGSMQVNEEVDALTTFGISPMQFLVVPRVLALILMMPLLCACADFVAMLGGMVVAVTISDVSILQYCHQIQSAVALNDLLVGIFKSAVFGLIIALAGCYRGLHCGQDASSVGQAATSAVVTSITWIVIADAIFAVMFHLLGI</sequence>
<feature type="transmembrane region" description="Helical" evidence="1">
    <location>
        <begin position="126"/>
        <end position="150"/>
    </location>
</feature>
<dbReference type="PANTHER" id="PTHR30188">
    <property type="entry name" value="ABC TRANSPORTER PERMEASE PROTEIN-RELATED"/>
    <property type="match status" value="1"/>
</dbReference>
<evidence type="ECO:0000313" key="2">
    <source>
        <dbReference type="EMBL" id="WPJ96383.1"/>
    </source>
</evidence>
<feature type="transmembrane region" description="Helical" evidence="1">
    <location>
        <begin position="315"/>
        <end position="338"/>
    </location>
</feature>
<dbReference type="InterPro" id="IPR003453">
    <property type="entry name" value="ABC_MlaE_roteobac"/>
</dbReference>